<evidence type="ECO:0000313" key="3">
    <source>
        <dbReference type="Proteomes" id="UP000287857"/>
    </source>
</evidence>
<dbReference type="InterPro" id="IPR015077">
    <property type="entry name" value="DUF1858"/>
</dbReference>
<evidence type="ECO:0000313" key="2">
    <source>
        <dbReference type="EMBL" id="RSU00542.1"/>
    </source>
</evidence>
<dbReference type="OrthoDB" id="411397at2"/>
<organism evidence="2 3">
    <name type="scientific">Vagococcus vulneris</name>
    <dbReference type="NCBI Taxonomy" id="1977869"/>
    <lineage>
        <taxon>Bacteria</taxon>
        <taxon>Bacillati</taxon>
        <taxon>Bacillota</taxon>
        <taxon>Bacilli</taxon>
        <taxon>Lactobacillales</taxon>
        <taxon>Enterococcaceae</taxon>
        <taxon>Vagococcus</taxon>
    </lineage>
</organism>
<dbReference type="InterPro" id="IPR038062">
    <property type="entry name" value="ScdA-like_N_sf"/>
</dbReference>
<dbReference type="AlphaFoldDB" id="A0A430A2A3"/>
<sequence>MIVIDLNENLYDTVKKYPEVIEIMYSLGFKAIAQPGMLQTAGRYMTIKKGAQMKKIELKKVIEVFQKNGFIVEGYN</sequence>
<keyword evidence="3" id="KW-1185">Reference proteome</keyword>
<dbReference type="Gene3D" id="1.10.3910.10">
    <property type="entry name" value="SP0561-like"/>
    <property type="match status" value="1"/>
</dbReference>
<proteinExistence type="predicted"/>
<comment type="caution">
    <text evidence="2">The sequence shown here is derived from an EMBL/GenBank/DDBJ whole genome shotgun (WGS) entry which is preliminary data.</text>
</comment>
<protein>
    <recommendedName>
        <fullName evidence="1">DUF1858 domain-containing protein</fullName>
    </recommendedName>
</protein>
<dbReference type="Proteomes" id="UP000287857">
    <property type="component" value="Unassembled WGS sequence"/>
</dbReference>
<dbReference type="Pfam" id="PF08984">
    <property type="entry name" value="DUF1858"/>
    <property type="match status" value="1"/>
</dbReference>
<name>A0A430A2A3_9ENTE</name>
<dbReference type="SUPFAM" id="SSF140683">
    <property type="entry name" value="SP0561-like"/>
    <property type="match status" value="1"/>
</dbReference>
<reference evidence="2 3" key="1">
    <citation type="submission" date="2017-05" db="EMBL/GenBank/DDBJ databases">
        <title>Vagococcus spp. assemblies.</title>
        <authorList>
            <person name="Gulvik C.A."/>
        </authorList>
    </citation>
    <scope>NUCLEOTIDE SEQUENCE [LARGE SCALE GENOMIC DNA]</scope>
    <source>
        <strain evidence="2 3">SS1995</strain>
    </source>
</reference>
<evidence type="ECO:0000259" key="1">
    <source>
        <dbReference type="Pfam" id="PF08984"/>
    </source>
</evidence>
<gene>
    <name evidence="2" type="ORF">CBF37_00575</name>
</gene>
<feature type="domain" description="DUF1858" evidence="1">
    <location>
        <begin position="4"/>
        <end position="61"/>
    </location>
</feature>
<dbReference type="RefSeq" id="WP_125982867.1">
    <property type="nucleotide sequence ID" value="NZ_NGJS01000001.1"/>
</dbReference>
<dbReference type="EMBL" id="NGJS01000001">
    <property type="protein sequence ID" value="RSU00542.1"/>
    <property type="molecule type" value="Genomic_DNA"/>
</dbReference>
<accession>A0A430A2A3</accession>